<name>A0A6I2URA0_9FIRM</name>
<dbReference type="AlphaFoldDB" id="A0A6I2URA0"/>
<sequence>MISFPIFSELEAKRDETNSRFHRETEPQLIERFQQFGFKPQAEDDLHHMVLTEKRTGNHYLLTLGTYAITVEFRHIRTGETVTICEISNLALSAHNIMNILIESIDSWLQYGVIYDYRKAQHFGLEA</sequence>
<keyword evidence="2" id="KW-1185">Reference proteome</keyword>
<dbReference type="Proteomes" id="UP000430222">
    <property type="component" value="Unassembled WGS sequence"/>
</dbReference>
<evidence type="ECO:0000313" key="2">
    <source>
        <dbReference type="Proteomes" id="UP000430222"/>
    </source>
</evidence>
<dbReference type="EMBL" id="VUNL01000005">
    <property type="protein sequence ID" value="MSV24738.1"/>
    <property type="molecule type" value="Genomic_DNA"/>
</dbReference>
<protein>
    <submittedName>
        <fullName evidence="1">Addiction module toxin RelE</fullName>
    </submittedName>
</protein>
<organism evidence="1 2">
    <name type="scientific">Selenomonas montiformis</name>
    <dbReference type="NCBI Taxonomy" id="2652285"/>
    <lineage>
        <taxon>Bacteria</taxon>
        <taxon>Bacillati</taxon>
        <taxon>Bacillota</taxon>
        <taxon>Negativicutes</taxon>
        <taxon>Selenomonadales</taxon>
        <taxon>Selenomonadaceae</taxon>
        <taxon>Selenomonas</taxon>
    </lineage>
</organism>
<comment type="caution">
    <text evidence="1">The sequence shown here is derived from an EMBL/GenBank/DDBJ whole genome shotgun (WGS) entry which is preliminary data.</text>
</comment>
<dbReference type="RefSeq" id="WP_154620498.1">
    <property type="nucleotide sequence ID" value="NZ_CBCTNG010000007.1"/>
</dbReference>
<evidence type="ECO:0000313" key="1">
    <source>
        <dbReference type="EMBL" id="MSV24738.1"/>
    </source>
</evidence>
<proteinExistence type="predicted"/>
<accession>A0A6I2URA0</accession>
<reference evidence="1 2" key="1">
    <citation type="submission" date="2019-08" db="EMBL/GenBank/DDBJ databases">
        <title>In-depth cultivation of the pig gut microbiome towards novel bacterial diversity and tailored functional studies.</title>
        <authorList>
            <person name="Wylensek D."/>
            <person name="Hitch T.C.A."/>
            <person name="Clavel T."/>
        </authorList>
    </citation>
    <scope>NUCLEOTIDE SEQUENCE [LARGE SCALE GENOMIC DNA]</scope>
    <source>
        <strain evidence="2">WCA-380-WT-3B3</strain>
    </source>
</reference>
<gene>
    <name evidence="1" type="ORF">FYJ78_05975</name>
</gene>